<evidence type="ECO:0000313" key="5">
    <source>
        <dbReference type="Proteomes" id="UP000634136"/>
    </source>
</evidence>
<dbReference type="AlphaFoldDB" id="A0A834TAE9"/>
<dbReference type="Proteomes" id="UP000634136">
    <property type="component" value="Unassembled WGS sequence"/>
</dbReference>
<feature type="transmembrane region" description="Helical" evidence="2">
    <location>
        <begin position="403"/>
        <end position="423"/>
    </location>
</feature>
<evidence type="ECO:0000259" key="3">
    <source>
        <dbReference type="Pfam" id="PF07786"/>
    </source>
</evidence>
<evidence type="ECO:0000256" key="2">
    <source>
        <dbReference type="SAM" id="Phobius"/>
    </source>
</evidence>
<accession>A0A834TAE9</accession>
<reference evidence="4" key="1">
    <citation type="submission" date="2020-09" db="EMBL/GenBank/DDBJ databases">
        <title>Genome-Enabled Discovery of Anthraquinone Biosynthesis in Senna tora.</title>
        <authorList>
            <person name="Kang S.-H."/>
            <person name="Pandey R.P."/>
            <person name="Lee C.-M."/>
            <person name="Sim J.-S."/>
            <person name="Jeong J.-T."/>
            <person name="Choi B.-S."/>
            <person name="Jung M."/>
            <person name="Ginzburg D."/>
            <person name="Zhao K."/>
            <person name="Won S.Y."/>
            <person name="Oh T.-J."/>
            <person name="Yu Y."/>
            <person name="Kim N.-H."/>
            <person name="Lee O.R."/>
            <person name="Lee T.-H."/>
            <person name="Bashyal P."/>
            <person name="Kim T.-S."/>
            <person name="Lee W.-H."/>
            <person name="Kawkins C."/>
            <person name="Kim C.-K."/>
            <person name="Kim J.S."/>
            <person name="Ahn B.O."/>
            <person name="Rhee S.Y."/>
            <person name="Sohng J.K."/>
        </authorList>
    </citation>
    <scope>NUCLEOTIDE SEQUENCE</scope>
    <source>
        <tissue evidence="4">Leaf</tissue>
    </source>
</reference>
<feature type="transmembrane region" description="Helical" evidence="2">
    <location>
        <begin position="197"/>
        <end position="215"/>
    </location>
</feature>
<feature type="domain" description="Heparan-alpha-glucosaminide N-acetyltransferase catalytic" evidence="3">
    <location>
        <begin position="48"/>
        <end position="138"/>
    </location>
</feature>
<keyword evidence="2" id="KW-0472">Membrane</keyword>
<feature type="transmembrane region" description="Helical" evidence="2">
    <location>
        <begin position="158"/>
        <end position="177"/>
    </location>
</feature>
<sequence>MSRCIDVAEEQRAPLLPSHGNSTDQNQDDVVALSSDKPTPTVTVPNQRLASLDVFRGLTVALMILVDDVGKAFPSLNHSPWFGVTLADFVMPFFLFGVGVSVGLVFKKVSSKPNATKKVILRTLKLFFLGLLLQGGYFHGRGSLTYGVDVGKIRWLGVLQRISLGYFLVSISEIWLVNNNILVDSPAGFVRKYSIQWMFSLLLCSVYLCLLYLLYVPNWEFEHFSGPVSITQTVHCGVRGSLEPPCNAIGYIDRLILGDHHLYQRPVYRRTKECSVNSPDYGPLPPDSPGWCLAPFDPEGILSSLMAAITCFVGLHFGHILVLFQGHKQRVFLWSMFSFPLLLIGYIMEILGIPLSKALYTLSYMCITAGASGLILTIFYYIVDVKQFRKPTVVLQWMGMNALIVYALAACDIFPAAIQGFYWRTPKNNLVDGTEALLQTIFHSEKWGTLVFVIVEILFWGLFAGFLHKKRIYIKL</sequence>
<feature type="transmembrane region" description="Helical" evidence="2">
    <location>
        <begin position="359"/>
        <end position="383"/>
    </location>
</feature>
<feature type="region of interest" description="Disordered" evidence="1">
    <location>
        <begin position="15"/>
        <end position="39"/>
    </location>
</feature>
<feature type="transmembrane region" description="Helical" evidence="2">
    <location>
        <begin position="119"/>
        <end position="138"/>
    </location>
</feature>
<feature type="transmembrane region" description="Helical" evidence="2">
    <location>
        <begin position="81"/>
        <end position="107"/>
    </location>
</feature>
<dbReference type="GO" id="GO:0016740">
    <property type="term" value="F:transferase activity"/>
    <property type="evidence" value="ECO:0007669"/>
    <property type="project" value="UniProtKB-KW"/>
</dbReference>
<dbReference type="PANTHER" id="PTHR31061">
    <property type="entry name" value="LD22376P"/>
    <property type="match status" value="1"/>
</dbReference>
<keyword evidence="5" id="KW-1185">Reference proteome</keyword>
<protein>
    <submittedName>
        <fullName evidence="4">Heparan-alpha-glucosaminide N-acetyltransferase</fullName>
    </submittedName>
</protein>
<dbReference type="EMBL" id="JAAIUW010000008">
    <property type="protein sequence ID" value="KAF7818160.1"/>
    <property type="molecule type" value="Genomic_DNA"/>
</dbReference>
<keyword evidence="2" id="KW-1133">Transmembrane helix</keyword>
<feature type="transmembrane region" description="Helical" evidence="2">
    <location>
        <begin position="331"/>
        <end position="353"/>
    </location>
</feature>
<keyword evidence="2" id="KW-0812">Transmembrane</keyword>
<name>A0A834TAE9_9FABA</name>
<proteinExistence type="predicted"/>
<feature type="transmembrane region" description="Helical" evidence="2">
    <location>
        <begin position="301"/>
        <end position="324"/>
    </location>
</feature>
<feature type="transmembrane region" description="Helical" evidence="2">
    <location>
        <begin position="447"/>
        <end position="467"/>
    </location>
</feature>
<dbReference type="PANTHER" id="PTHR31061:SF23">
    <property type="entry name" value="OS05G0155700 PROTEIN"/>
    <property type="match status" value="1"/>
</dbReference>
<comment type="caution">
    <text evidence="4">The sequence shown here is derived from an EMBL/GenBank/DDBJ whole genome shotgun (WGS) entry which is preliminary data.</text>
</comment>
<dbReference type="Pfam" id="PF07786">
    <property type="entry name" value="HGSNAT_cat"/>
    <property type="match status" value="1"/>
</dbReference>
<evidence type="ECO:0000256" key="1">
    <source>
        <dbReference type="SAM" id="MobiDB-lite"/>
    </source>
</evidence>
<gene>
    <name evidence="4" type="ORF">G2W53_023615</name>
</gene>
<organism evidence="4 5">
    <name type="scientific">Senna tora</name>
    <dbReference type="NCBI Taxonomy" id="362788"/>
    <lineage>
        <taxon>Eukaryota</taxon>
        <taxon>Viridiplantae</taxon>
        <taxon>Streptophyta</taxon>
        <taxon>Embryophyta</taxon>
        <taxon>Tracheophyta</taxon>
        <taxon>Spermatophyta</taxon>
        <taxon>Magnoliopsida</taxon>
        <taxon>eudicotyledons</taxon>
        <taxon>Gunneridae</taxon>
        <taxon>Pentapetalae</taxon>
        <taxon>rosids</taxon>
        <taxon>fabids</taxon>
        <taxon>Fabales</taxon>
        <taxon>Fabaceae</taxon>
        <taxon>Caesalpinioideae</taxon>
        <taxon>Cassia clade</taxon>
        <taxon>Senna</taxon>
    </lineage>
</organism>
<dbReference type="OrthoDB" id="2149840at2759"/>
<evidence type="ECO:0000313" key="4">
    <source>
        <dbReference type="EMBL" id="KAF7818160.1"/>
    </source>
</evidence>
<dbReference type="InterPro" id="IPR012429">
    <property type="entry name" value="HGSNAT_cat"/>
</dbReference>
<keyword evidence="4" id="KW-0808">Transferase</keyword>